<dbReference type="Proteomes" id="UP001367316">
    <property type="component" value="Unassembled WGS sequence"/>
</dbReference>
<protein>
    <submittedName>
        <fullName evidence="2">Uncharacterized protein</fullName>
    </submittedName>
</protein>
<feature type="compositionally biased region" description="Polar residues" evidence="1">
    <location>
        <begin position="132"/>
        <end position="143"/>
    </location>
</feature>
<reference evidence="2 3" key="1">
    <citation type="submission" date="2024-04" db="EMBL/GenBank/DDBJ databases">
        <title>Phyllosticta paracitricarpa is synonymous to the EU quarantine fungus P. citricarpa based on phylogenomic analyses.</title>
        <authorList>
            <consortium name="Lawrence Berkeley National Laboratory"/>
            <person name="Van ingen-buijs V.A."/>
            <person name="Van westerhoven A.C."/>
            <person name="Haridas S."/>
            <person name="Skiadas P."/>
            <person name="Martin F."/>
            <person name="Groenewald J.Z."/>
            <person name="Crous P.W."/>
            <person name="Seidl M.F."/>
        </authorList>
    </citation>
    <scope>NUCLEOTIDE SEQUENCE [LARGE SCALE GENOMIC DNA]</scope>
    <source>
        <strain evidence="2 3">CBS 141358</strain>
    </source>
</reference>
<gene>
    <name evidence="2" type="ORF">JOL62DRAFT_223068</name>
</gene>
<proteinExistence type="predicted"/>
<keyword evidence="3" id="KW-1185">Reference proteome</keyword>
<sequence>MLNDEDARSWTSHRQFPLSRRLRCACSGIDVIPLISTGLPPRSPTRTSRLSNVLEQLLPNHPGQFKRSKAPNGSWGQTRSGYARLLSEKSPRKSCLGRQGLGVVDATKSCHSRSNSASNSGPRSHDPDQRNSDASAVRQTSWHLRTRTRWDAPHGTIQKQWWTSAQSCTRADFSDDLNETSTSSNLWLDVTKLHGRLELKPRLTCPIALSRLRLPADLPTQEAMLKLQTLRRPVNQLFGTLHPDQGQARAEWDIQFPS</sequence>
<organism evidence="2 3">
    <name type="scientific">Phyllosticta paracitricarpa</name>
    <dbReference type="NCBI Taxonomy" id="2016321"/>
    <lineage>
        <taxon>Eukaryota</taxon>
        <taxon>Fungi</taxon>
        <taxon>Dikarya</taxon>
        <taxon>Ascomycota</taxon>
        <taxon>Pezizomycotina</taxon>
        <taxon>Dothideomycetes</taxon>
        <taxon>Dothideomycetes incertae sedis</taxon>
        <taxon>Botryosphaeriales</taxon>
        <taxon>Phyllostictaceae</taxon>
        <taxon>Phyllosticta</taxon>
    </lineage>
</organism>
<evidence type="ECO:0000256" key="1">
    <source>
        <dbReference type="SAM" id="MobiDB-lite"/>
    </source>
</evidence>
<accession>A0ABR1N2C0</accession>
<dbReference type="EMBL" id="JBBPBF010000029">
    <property type="protein sequence ID" value="KAK7608485.1"/>
    <property type="molecule type" value="Genomic_DNA"/>
</dbReference>
<feature type="compositionally biased region" description="Low complexity" evidence="1">
    <location>
        <begin position="112"/>
        <end position="122"/>
    </location>
</feature>
<name>A0ABR1N2C0_9PEZI</name>
<feature type="region of interest" description="Disordered" evidence="1">
    <location>
        <begin position="59"/>
        <end position="78"/>
    </location>
</feature>
<evidence type="ECO:0000313" key="2">
    <source>
        <dbReference type="EMBL" id="KAK7608485.1"/>
    </source>
</evidence>
<evidence type="ECO:0000313" key="3">
    <source>
        <dbReference type="Proteomes" id="UP001367316"/>
    </source>
</evidence>
<comment type="caution">
    <text evidence="2">The sequence shown here is derived from an EMBL/GenBank/DDBJ whole genome shotgun (WGS) entry which is preliminary data.</text>
</comment>
<feature type="region of interest" description="Disordered" evidence="1">
    <location>
        <begin position="106"/>
        <end position="145"/>
    </location>
</feature>